<keyword evidence="5 8" id="KW-0227">DNA damage</keyword>
<evidence type="ECO:0000256" key="1">
    <source>
        <dbReference type="ARBA" id="ARBA00001286"/>
    </source>
</evidence>
<dbReference type="PANTHER" id="PTHR10815">
    <property type="entry name" value="METHYLATED-DNA--PROTEIN-CYSTEINE METHYLTRANSFERASE"/>
    <property type="match status" value="1"/>
</dbReference>
<dbReference type="GO" id="GO:0006307">
    <property type="term" value="P:DNA alkylation repair"/>
    <property type="evidence" value="ECO:0007669"/>
    <property type="project" value="UniProtKB-UniRule"/>
</dbReference>
<evidence type="ECO:0000256" key="6">
    <source>
        <dbReference type="ARBA" id="ARBA00023204"/>
    </source>
</evidence>
<dbReference type="CDD" id="cd06445">
    <property type="entry name" value="ATase"/>
    <property type="match status" value="1"/>
</dbReference>
<dbReference type="SUPFAM" id="SSF53155">
    <property type="entry name" value="Methylated DNA-protein cysteine methyltransferase domain"/>
    <property type="match status" value="1"/>
</dbReference>
<dbReference type="SUPFAM" id="SSF46767">
    <property type="entry name" value="Methylated DNA-protein cysteine methyltransferase, C-terminal domain"/>
    <property type="match status" value="1"/>
</dbReference>
<accession>A0A0T6LVF4</accession>
<dbReference type="Pfam" id="PF02870">
    <property type="entry name" value="Methyltransf_1N"/>
    <property type="match status" value="1"/>
</dbReference>
<keyword evidence="4 8" id="KW-0808">Transferase</keyword>
<dbReference type="PANTHER" id="PTHR10815:SF5">
    <property type="entry name" value="METHYLATED-DNA--PROTEIN-CYSTEINE METHYLTRANSFERASE"/>
    <property type="match status" value="1"/>
</dbReference>
<evidence type="ECO:0000256" key="7">
    <source>
        <dbReference type="ARBA" id="ARBA00049348"/>
    </source>
</evidence>
<dbReference type="InterPro" id="IPR008332">
    <property type="entry name" value="MethylG_MeTrfase_N"/>
</dbReference>
<name>A0A0T6LVF4_WENVI</name>
<evidence type="ECO:0000313" key="12">
    <source>
        <dbReference type="EMBL" id="KRV50009.1"/>
    </source>
</evidence>
<comment type="function">
    <text evidence="8">Involved in the cellular defense against the biological effects of O6-methylguanine (O6-MeG) and O4-methylthymine (O4-MeT) in DNA. Repairs the methylated nucleobase in DNA by stoichiometrically transferring the methyl group to a cysteine residue in the enzyme. This is a suicide reaction: the enzyme is irreversibly inactivated.</text>
</comment>
<dbReference type="Proteomes" id="UP000050867">
    <property type="component" value="Unassembled WGS sequence"/>
</dbReference>
<dbReference type="STRING" id="76728.AQ490_17420"/>
<protein>
    <recommendedName>
        <fullName evidence="8">Methylated-DNA--protein-cysteine methyltransferase</fullName>
        <ecNumber evidence="8">2.1.1.63</ecNumber>
    </recommendedName>
    <alternativeName>
        <fullName evidence="8">6-O-methylguanine-DNA methyltransferase</fullName>
        <shortName evidence="8">MGMT</shortName>
    </alternativeName>
    <alternativeName>
        <fullName evidence="8">O-6-methylguanine-DNA-alkyltransferase</fullName>
    </alternativeName>
</protein>
<evidence type="ECO:0000256" key="4">
    <source>
        <dbReference type="ARBA" id="ARBA00022679"/>
    </source>
</evidence>
<evidence type="ECO:0000259" key="11">
    <source>
        <dbReference type="Pfam" id="PF02870"/>
    </source>
</evidence>
<dbReference type="EMBL" id="LLZU01000007">
    <property type="protein sequence ID" value="KRV50009.1"/>
    <property type="molecule type" value="Genomic_DNA"/>
</dbReference>
<dbReference type="NCBIfam" id="TIGR00589">
    <property type="entry name" value="ogt"/>
    <property type="match status" value="1"/>
</dbReference>
<feature type="region of interest" description="Disordered" evidence="9">
    <location>
        <begin position="172"/>
        <end position="195"/>
    </location>
</feature>
<comment type="subcellular location">
    <subcellularLocation>
        <location evidence="8">Cytoplasm</location>
    </subcellularLocation>
</comment>
<sequence length="195" mass="20004">MTVIHTTVPSPVGELLLVGEECAAAPGGTALAAVSVPGQKGGAVVQDDWVHAPDAFTEIAAQLAEYFAGRRTRFDFVPVPTGTEFQQRVWGAVDDIPYGSTRSYGEVTATIGAPRGATRAVGAAVGANPLSILRPCHRVVGADGALTGYAGGLARKRQLLLLEGATRIVAGAPPVPPEHSNAQVQAGFAGRSPSR</sequence>
<evidence type="ECO:0000256" key="3">
    <source>
        <dbReference type="ARBA" id="ARBA00022603"/>
    </source>
</evidence>
<feature type="domain" description="Methylated-DNA-[protein]-cysteine S-methyltransferase DNA binding" evidence="10">
    <location>
        <begin position="84"/>
        <end position="164"/>
    </location>
</feature>
<evidence type="ECO:0000256" key="9">
    <source>
        <dbReference type="SAM" id="MobiDB-lite"/>
    </source>
</evidence>
<dbReference type="EC" id="2.1.1.63" evidence="8"/>
<comment type="catalytic activity">
    <reaction evidence="1 8">
        <text>a 4-O-methyl-thymidine in DNA + L-cysteinyl-[protein] = a thymidine in DNA + S-methyl-L-cysteinyl-[protein]</text>
        <dbReference type="Rhea" id="RHEA:53428"/>
        <dbReference type="Rhea" id="RHEA-COMP:10131"/>
        <dbReference type="Rhea" id="RHEA-COMP:10132"/>
        <dbReference type="Rhea" id="RHEA-COMP:13555"/>
        <dbReference type="Rhea" id="RHEA-COMP:13556"/>
        <dbReference type="ChEBI" id="CHEBI:29950"/>
        <dbReference type="ChEBI" id="CHEBI:82612"/>
        <dbReference type="ChEBI" id="CHEBI:137386"/>
        <dbReference type="ChEBI" id="CHEBI:137387"/>
        <dbReference type="EC" id="2.1.1.63"/>
    </reaction>
</comment>
<feature type="domain" description="Methylguanine DNA methyltransferase ribonuclease-like" evidence="11">
    <location>
        <begin position="4"/>
        <end position="80"/>
    </location>
</feature>
<organism evidence="12 13">
    <name type="scientific">Wenjunlia vitaminophila</name>
    <name type="common">Streptomyces vitaminophilus</name>
    <dbReference type="NCBI Taxonomy" id="76728"/>
    <lineage>
        <taxon>Bacteria</taxon>
        <taxon>Bacillati</taxon>
        <taxon>Actinomycetota</taxon>
        <taxon>Actinomycetes</taxon>
        <taxon>Kitasatosporales</taxon>
        <taxon>Streptomycetaceae</taxon>
        <taxon>Wenjunlia</taxon>
    </lineage>
</organism>
<keyword evidence="8" id="KW-0963">Cytoplasm</keyword>
<evidence type="ECO:0000256" key="2">
    <source>
        <dbReference type="ARBA" id="ARBA00008711"/>
    </source>
</evidence>
<dbReference type="HAMAP" id="MF_00772">
    <property type="entry name" value="OGT"/>
    <property type="match status" value="1"/>
</dbReference>
<feature type="active site" description="Nucleophile; methyl group acceptor" evidence="8">
    <location>
        <position position="136"/>
    </location>
</feature>
<dbReference type="RefSeq" id="WP_018384612.1">
    <property type="nucleotide sequence ID" value="NZ_LLZU01000007.1"/>
</dbReference>
<dbReference type="AlphaFoldDB" id="A0A0T6LVF4"/>
<dbReference type="Gene3D" id="3.30.160.70">
    <property type="entry name" value="Methylated DNA-protein cysteine methyltransferase domain"/>
    <property type="match status" value="1"/>
</dbReference>
<dbReference type="InterPro" id="IPR036631">
    <property type="entry name" value="MGMT_N_sf"/>
</dbReference>
<evidence type="ECO:0000256" key="8">
    <source>
        <dbReference type="HAMAP-Rule" id="MF_00772"/>
    </source>
</evidence>
<comment type="catalytic activity">
    <reaction evidence="7 8">
        <text>a 6-O-methyl-2'-deoxyguanosine in DNA + L-cysteinyl-[protein] = S-methyl-L-cysteinyl-[protein] + a 2'-deoxyguanosine in DNA</text>
        <dbReference type="Rhea" id="RHEA:24000"/>
        <dbReference type="Rhea" id="RHEA-COMP:10131"/>
        <dbReference type="Rhea" id="RHEA-COMP:10132"/>
        <dbReference type="Rhea" id="RHEA-COMP:11367"/>
        <dbReference type="Rhea" id="RHEA-COMP:11368"/>
        <dbReference type="ChEBI" id="CHEBI:29950"/>
        <dbReference type="ChEBI" id="CHEBI:82612"/>
        <dbReference type="ChEBI" id="CHEBI:85445"/>
        <dbReference type="ChEBI" id="CHEBI:85448"/>
        <dbReference type="EC" id="2.1.1.63"/>
    </reaction>
</comment>
<dbReference type="Gene3D" id="1.10.10.10">
    <property type="entry name" value="Winged helix-like DNA-binding domain superfamily/Winged helix DNA-binding domain"/>
    <property type="match status" value="1"/>
</dbReference>
<dbReference type="InterPro" id="IPR023546">
    <property type="entry name" value="MGMT"/>
</dbReference>
<evidence type="ECO:0000256" key="5">
    <source>
        <dbReference type="ARBA" id="ARBA00022763"/>
    </source>
</evidence>
<evidence type="ECO:0000259" key="10">
    <source>
        <dbReference type="Pfam" id="PF01035"/>
    </source>
</evidence>
<keyword evidence="6 8" id="KW-0234">DNA repair</keyword>
<comment type="similarity">
    <text evidence="2 8">Belongs to the MGMT family.</text>
</comment>
<comment type="miscellaneous">
    <text evidence="8">This enzyme catalyzes only one turnover and therefore is not strictly catalytic. According to one definition, an enzyme is a biocatalyst that acts repeatedly and over many reaction cycles.</text>
</comment>
<dbReference type="InterPro" id="IPR014048">
    <property type="entry name" value="MethylDNA_cys_MeTrfase_DNA-bd"/>
</dbReference>
<dbReference type="GO" id="GO:0032259">
    <property type="term" value="P:methylation"/>
    <property type="evidence" value="ECO:0007669"/>
    <property type="project" value="UniProtKB-KW"/>
</dbReference>
<dbReference type="GO" id="GO:0005737">
    <property type="term" value="C:cytoplasm"/>
    <property type="evidence" value="ECO:0007669"/>
    <property type="project" value="UniProtKB-SubCell"/>
</dbReference>
<evidence type="ECO:0000313" key="13">
    <source>
        <dbReference type="Proteomes" id="UP000050867"/>
    </source>
</evidence>
<dbReference type="InterPro" id="IPR036217">
    <property type="entry name" value="MethylDNA_cys_MeTrfase_DNAb"/>
</dbReference>
<dbReference type="FunFam" id="1.10.10.10:FF:000214">
    <property type="entry name" value="Methylated-DNA--protein-cysteine methyltransferase"/>
    <property type="match status" value="1"/>
</dbReference>
<dbReference type="InterPro" id="IPR036388">
    <property type="entry name" value="WH-like_DNA-bd_sf"/>
</dbReference>
<gene>
    <name evidence="12" type="ORF">AQ490_17420</name>
</gene>
<comment type="caution">
    <text evidence="12">The sequence shown here is derived from an EMBL/GenBank/DDBJ whole genome shotgun (WGS) entry which is preliminary data.</text>
</comment>
<reference evidence="12 13" key="1">
    <citation type="submission" date="2015-10" db="EMBL/GenBank/DDBJ databases">
        <title>Draft genome sequence of pyrrolomycin-producing Streptomyces vitaminophilus.</title>
        <authorList>
            <person name="Graham D.E."/>
            <person name="Mahan K.M."/>
            <person name="Klingeman D.M."/>
            <person name="Hettich R.L."/>
            <person name="Parry R.J."/>
        </authorList>
    </citation>
    <scope>NUCLEOTIDE SEQUENCE [LARGE SCALE GENOMIC DNA]</scope>
    <source>
        <strain evidence="12 13">ATCC 31673</strain>
    </source>
</reference>
<keyword evidence="3 8" id="KW-0489">Methyltransferase</keyword>
<keyword evidence="13" id="KW-1185">Reference proteome</keyword>
<dbReference type="Pfam" id="PF01035">
    <property type="entry name" value="DNA_binding_1"/>
    <property type="match status" value="1"/>
</dbReference>
<dbReference type="GO" id="GO:0003908">
    <property type="term" value="F:methylated-DNA-[protein]-cysteine S-methyltransferase activity"/>
    <property type="evidence" value="ECO:0007669"/>
    <property type="project" value="UniProtKB-UniRule"/>
</dbReference>
<proteinExistence type="inferred from homology"/>
<dbReference type="eggNOG" id="COG0350">
    <property type="taxonomic scope" value="Bacteria"/>
</dbReference>